<dbReference type="STRING" id="1661398.A0A482VWS0"/>
<evidence type="ECO:0000256" key="1">
    <source>
        <dbReference type="ARBA" id="ARBA00004613"/>
    </source>
</evidence>
<dbReference type="SUPFAM" id="SSF50494">
    <property type="entry name" value="Trypsin-like serine proteases"/>
    <property type="match status" value="1"/>
</dbReference>
<dbReference type="Gene3D" id="2.40.10.10">
    <property type="entry name" value="Trypsin-like serine proteases"/>
    <property type="match status" value="2"/>
</dbReference>
<dbReference type="EMBL" id="QDEB01055270">
    <property type="protein sequence ID" value="RZC37156.1"/>
    <property type="molecule type" value="Genomic_DNA"/>
</dbReference>
<protein>
    <recommendedName>
        <fullName evidence="4">Phenoloxidase-activating factor 2</fullName>
    </recommendedName>
    <alternativeName>
        <fullName evidence="5">Prophenoloxidase-activating factor II</fullName>
    </alternativeName>
</protein>
<evidence type="ECO:0000313" key="7">
    <source>
        <dbReference type="EMBL" id="RZC37156.1"/>
    </source>
</evidence>
<evidence type="ECO:0000256" key="3">
    <source>
        <dbReference type="ARBA" id="ARBA00023157"/>
    </source>
</evidence>
<dbReference type="GO" id="GO:0006508">
    <property type="term" value="P:proteolysis"/>
    <property type="evidence" value="ECO:0007669"/>
    <property type="project" value="InterPro"/>
</dbReference>
<evidence type="ECO:0000256" key="2">
    <source>
        <dbReference type="ARBA" id="ARBA00022525"/>
    </source>
</evidence>
<dbReference type="GO" id="GO:0005576">
    <property type="term" value="C:extracellular region"/>
    <property type="evidence" value="ECO:0007669"/>
    <property type="project" value="UniProtKB-SubCell"/>
</dbReference>
<dbReference type="OrthoDB" id="6261922at2759"/>
<name>A0A482VWS0_ASBVE</name>
<dbReference type="Proteomes" id="UP000292052">
    <property type="component" value="Unassembled WGS sequence"/>
</dbReference>
<gene>
    <name evidence="7" type="ORF">BDFB_005422</name>
</gene>
<sequence>MTRNRILGKENEANFAEFPWMLAVLYGDSYRCGASLIHPKVALTAAHCVQASGIYKIRAGEWDWDSTREPLQHQDRFARKIILHPRYDSKSLINDIALVIVERAFRLLDHVGIVCLPHQETVLSGTSDCIATGWGKTSYSSNKDYEAVLKEATMPIVENHECVQSLQRAQFGPTFRLHESFLCAGGDNKDTCKGDGGSPLVCQIDGKADKYQQVGIVSWGLVCGRTNCPGVYVNVALFTQWIDNQMMNYNLDSQIYKY</sequence>
<keyword evidence="2" id="KW-0964">Secreted</keyword>
<dbReference type="AlphaFoldDB" id="A0A482VWS0"/>
<dbReference type="PRINTS" id="PR00722">
    <property type="entry name" value="CHYMOTRYPSIN"/>
</dbReference>
<dbReference type="InterPro" id="IPR001254">
    <property type="entry name" value="Trypsin_dom"/>
</dbReference>
<evidence type="ECO:0000256" key="5">
    <source>
        <dbReference type="ARBA" id="ARBA00076468"/>
    </source>
</evidence>
<reference evidence="7 8" key="1">
    <citation type="submission" date="2017-03" db="EMBL/GenBank/DDBJ databases">
        <title>Genome of the blue death feigning beetle - Asbolus verrucosus.</title>
        <authorList>
            <person name="Rider S.D."/>
        </authorList>
    </citation>
    <scope>NUCLEOTIDE SEQUENCE [LARGE SCALE GENOMIC DNA]</scope>
    <source>
        <strain evidence="7">Butters</strain>
        <tissue evidence="7">Head and leg muscle</tissue>
    </source>
</reference>
<organism evidence="7 8">
    <name type="scientific">Asbolus verrucosus</name>
    <name type="common">Desert ironclad beetle</name>
    <dbReference type="NCBI Taxonomy" id="1661398"/>
    <lineage>
        <taxon>Eukaryota</taxon>
        <taxon>Metazoa</taxon>
        <taxon>Ecdysozoa</taxon>
        <taxon>Arthropoda</taxon>
        <taxon>Hexapoda</taxon>
        <taxon>Insecta</taxon>
        <taxon>Pterygota</taxon>
        <taxon>Neoptera</taxon>
        <taxon>Endopterygota</taxon>
        <taxon>Coleoptera</taxon>
        <taxon>Polyphaga</taxon>
        <taxon>Cucujiformia</taxon>
        <taxon>Tenebrionidae</taxon>
        <taxon>Pimeliinae</taxon>
        <taxon>Asbolus</taxon>
    </lineage>
</organism>
<dbReference type="SMART" id="SM00020">
    <property type="entry name" value="Tryp_SPc"/>
    <property type="match status" value="1"/>
</dbReference>
<feature type="domain" description="Peptidase S1" evidence="6">
    <location>
        <begin position="6"/>
        <end position="247"/>
    </location>
</feature>
<proteinExistence type="predicted"/>
<keyword evidence="8" id="KW-1185">Reference proteome</keyword>
<evidence type="ECO:0000313" key="8">
    <source>
        <dbReference type="Proteomes" id="UP000292052"/>
    </source>
</evidence>
<feature type="non-terminal residue" evidence="7">
    <location>
        <position position="258"/>
    </location>
</feature>
<accession>A0A482VWS0</accession>
<dbReference type="CDD" id="cd00190">
    <property type="entry name" value="Tryp_SPc"/>
    <property type="match status" value="1"/>
</dbReference>
<dbReference type="PANTHER" id="PTHR24258">
    <property type="entry name" value="SERINE PROTEASE-RELATED"/>
    <property type="match status" value="1"/>
</dbReference>
<comment type="caution">
    <text evidence="7">The sequence shown here is derived from an EMBL/GenBank/DDBJ whole genome shotgun (WGS) entry which is preliminary data.</text>
</comment>
<dbReference type="InterPro" id="IPR018114">
    <property type="entry name" value="TRYPSIN_HIS"/>
</dbReference>
<evidence type="ECO:0000256" key="4">
    <source>
        <dbReference type="ARBA" id="ARBA00068096"/>
    </source>
</evidence>
<dbReference type="PANTHER" id="PTHR24258:SF129">
    <property type="entry name" value="LP15124P-RELATED"/>
    <property type="match status" value="1"/>
</dbReference>
<dbReference type="PROSITE" id="PS50240">
    <property type="entry name" value="TRYPSIN_DOM"/>
    <property type="match status" value="1"/>
</dbReference>
<dbReference type="InterPro" id="IPR001314">
    <property type="entry name" value="Peptidase_S1A"/>
</dbReference>
<keyword evidence="3" id="KW-1015">Disulfide bond</keyword>
<evidence type="ECO:0000259" key="6">
    <source>
        <dbReference type="PROSITE" id="PS50240"/>
    </source>
</evidence>
<comment type="subcellular location">
    <subcellularLocation>
        <location evidence="1">Secreted</location>
    </subcellularLocation>
</comment>
<dbReference type="InterPro" id="IPR009003">
    <property type="entry name" value="Peptidase_S1_PA"/>
</dbReference>
<dbReference type="GO" id="GO:0004252">
    <property type="term" value="F:serine-type endopeptidase activity"/>
    <property type="evidence" value="ECO:0007669"/>
    <property type="project" value="InterPro"/>
</dbReference>
<dbReference type="Pfam" id="PF00089">
    <property type="entry name" value="Trypsin"/>
    <property type="match status" value="1"/>
</dbReference>
<dbReference type="PROSITE" id="PS00134">
    <property type="entry name" value="TRYPSIN_HIS"/>
    <property type="match status" value="1"/>
</dbReference>
<dbReference type="FunFam" id="2.40.10.10:FF:000038">
    <property type="entry name" value="Serine protease"/>
    <property type="match status" value="1"/>
</dbReference>
<dbReference type="InterPro" id="IPR043504">
    <property type="entry name" value="Peptidase_S1_PA_chymotrypsin"/>
</dbReference>